<dbReference type="OrthoDB" id="9805228at2"/>
<dbReference type="InterPro" id="IPR023393">
    <property type="entry name" value="START-like_dom_sf"/>
</dbReference>
<protein>
    <submittedName>
        <fullName evidence="3">ATPase</fullName>
    </submittedName>
</protein>
<evidence type="ECO:0000313" key="4">
    <source>
        <dbReference type="Proteomes" id="UP000264492"/>
    </source>
</evidence>
<sequence>MHRSANILTVTAPGEREIVITRAFDAPRELVFDALTRPELLLRWFHGPDGWTLVVCEVDLSVGGAYRFVWRGPDGVEMGMGGVHRDILRPERIVRTERYDMDWTGGETVGTAVLSERDGKTTLTTTVVYASREARDGALATNMEQGIAAGYDRLEAFLADTSTAAG</sequence>
<reference evidence="3 4" key="1">
    <citation type="submission" date="2018-08" db="EMBL/GenBank/DDBJ databases">
        <title>Lysobacter sp. zong2l5, whole genome shotgun sequence.</title>
        <authorList>
            <person name="Zhang X."/>
            <person name="Feng G."/>
            <person name="Zhu H."/>
        </authorList>
    </citation>
    <scope>NUCLEOTIDE SEQUENCE [LARGE SCALE GENOMIC DNA]</scope>
    <source>
        <strain evidence="4">zong2l5</strain>
    </source>
</reference>
<evidence type="ECO:0000259" key="2">
    <source>
        <dbReference type="Pfam" id="PF08327"/>
    </source>
</evidence>
<dbReference type="Proteomes" id="UP000264492">
    <property type="component" value="Unassembled WGS sequence"/>
</dbReference>
<dbReference type="SUPFAM" id="SSF55961">
    <property type="entry name" value="Bet v1-like"/>
    <property type="match status" value="1"/>
</dbReference>
<comment type="similarity">
    <text evidence="1">Belongs to the AHA1 family.</text>
</comment>
<evidence type="ECO:0000256" key="1">
    <source>
        <dbReference type="ARBA" id="ARBA00006817"/>
    </source>
</evidence>
<dbReference type="RefSeq" id="WP_115857240.1">
    <property type="nucleotide sequence ID" value="NZ_QTSU01000001.1"/>
</dbReference>
<comment type="caution">
    <text evidence="3">The sequence shown here is derived from an EMBL/GenBank/DDBJ whole genome shotgun (WGS) entry which is preliminary data.</text>
</comment>
<dbReference type="InterPro" id="IPR013538">
    <property type="entry name" value="ASHA1/2-like_C"/>
</dbReference>
<evidence type="ECO:0000313" key="3">
    <source>
        <dbReference type="EMBL" id="RDZ27797.1"/>
    </source>
</evidence>
<organism evidence="3 4">
    <name type="scientific">Lysobacter silvisoli</name>
    <dbReference type="NCBI Taxonomy" id="2293254"/>
    <lineage>
        <taxon>Bacteria</taxon>
        <taxon>Pseudomonadati</taxon>
        <taxon>Pseudomonadota</taxon>
        <taxon>Gammaproteobacteria</taxon>
        <taxon>Lysobacterales</taxon>
        <taxon>Lysobacteraceae</taxon>
        <taxon>Lysobacter</taxon>
    </lineage>
</organism>
<dbReference type="EMBL" id="QTSU01000001">
    <property type="protein sequence ID" value="RDZ27797.1"/>
    <property type="molecule type" value="Genomic_DNA"/>
</dbReference>
<dbReference type="Pfam" id="PF08327">
    <property type="entry name" value="AHSA1"/>
    <property type="match status" value="1"/>
</dbReference>
<name>A0A371K1S9_9GAMM</name>
<gene>
    <name evidence="3" type="ORF">DX914_01080</name>
</gene>
<proteinExistence type="inferred from homology"/>
<accession>A0A371K1S9</accession>
<feature type="domain" description="Activator of Hsp90 ATPase homologue 1/2-like C-terminal" evidence="2">
    <location>
        <begin position="25"/>
        <end position="158"/>
    </location>
</feature>
<dbReference type="CDD" id="cd07826">
    <property type="entry name" value="SRPBCC_CalC_Aha1-like_9"/>
    <property type="match status" value="1"/>
</dbReference>
<keyword evidence="4" id="KW-1185">Reference proteome</keyword>
<dbReference type="Gene3D" id="3.30.530.20">
    <property type="match status" value="1"/>
</dbReference>
<dbReference type="AlphaFoldDB" id="A0A371K1S9"/>